<keyword evidence="4" id="KW-1185">Reference proteome</keyword>
<proteinExistence type="predicted"/>
<evidence type="ECO:0000259" key="2">
    <source>
        <dbReference type="PROSITE" id="PS51222"/>
    </source>
</evidence>
<dbReference type="SMART" id="SM00767">
    <property type="entry name" value="DCD"/>
    <property type="match status" value="1"/>
</dbReference>
<feature type="compositionally biased region" description="Basic and acidic residues" evidence="1">
    <location>
        <begin position="375"/>
        <end position="386"/>
    </location>
</feature>
<reference evidence="4" key="1">
    <citation type="journal article" date="2019" name="Nat. Commun.">
        <title>The genome of broomcorn millet.</title>
        <authorList>
            <person name="Zou C."/>
            <person name="Miki D."/>
            <person name="Li D."/>
            <person name="Tang Q."/>
            <person name="Xiao L."/>
            <person name="Rajput S."/>
            <person name="Deng P."/>
            <person name="Jia W."/>
            <person name="Huang R."/>
            <person name="Zhang M."/>
            <person name="Sun Y."/>
            <person name="Hu J."/>
            <person name="Fu X."/>
            <person name="Schnable P.S."/>
            <person name="Li F."/>
            <person name="Zhang H."/>
            <person name="Feng B."/>
            <person name="Zhu X."/>
            <person name="Liu R."/>
            <person name="Schnable J.C."/>
            <person name="Zhu J.-K."/>
            <person name="Zhang H."/>
        </authorList>
    </citation>
    <scope>NUCLEOTIDE SEQUENCE [LARGE SCALE GENOMIC DNA]</scope>
</reference>
<dbReference type="InterPro" id="IPR013989">
    <property type="entry name" value="Dev_and_cell_death_domain"/>
</dbReference>
<comment type="caution">
    <text evidence="3">The sequence shown here is derived from an EMBL/GenBank/DDBJ whole genome shotgun (WGS) entry which is preliminary data.</text>
</comment>
<name>A0A3L6PC02_PANMI</name>
<evidence type="ECO:0000313" key="4">
    <source>
        <dbReference type="Proteomes" id="UP000275267"/>
    </source>
</evidence>
<feature type="region of interest" description="Disordered" evidence="1">
    <location>
        <begin position="133"/>
        <end position="235"/>
    </location>
</feature>
<feature type="domain" description="DCD" evidence="2">
    <location>
        <begin position="238"/>
        <end position="365"/>
    </location>
</feature>
<sequence>MPAPSLSFCCARRSTPNPNKTIFIRSESSYNIPTNFDFVCKNYRVYVCTPMSYSGSAPASTPGSIKTSKFKKRKVKANREKAAAAAATVGQVASVGAGTADGDASASAVLPQPSHVAEASPVAQMPESATIAEASPVTQTPKPATDAEGSGPAPKPATAEASASAARPKPKPADADAAAAPAASKGKGVGAENRGGDGRMKSRKERARNGKGKEVEEDGGSNRKGKKAVGKKEERGDNKGAGFIFMCNARTKQECYQNRLFGLPSGKIGMVKKIRPGAKLFLYDFDLKLLYGVYKAASNGGLNLVQEAFNRKFPAQVKFKIEKDCLPLPESSIKQAIKENYSARSKFDPELTSRQVHRLLTLFKPVNVPQSAPNNHREERRHYEERRQPYHYEERRPSLPIEEVRQPRFDEERRPAVIHVPLEDPYRAPRFAPLSVEPQLGHSLASGRGDHHRYYQSELAPEPRHIPLALEPRHVPLSLEHHHVSSVPELRHVPAAYYHTLAPSSDSYYRSLQNLVPERYADRTVADITTREPIIPRDHTRLPGEISARADRLEDLYRTGGIAARGAHVEELYPPGEIAARADRVGISTRADHLEDLYRSDRLGTRAVDPLPRSTYHTAAYETHPAYAETSTRPVSARVNGPGVPVSSLYSFSGAPEYR</sequence>
<evidence type="ECO:0000256" key="1">
    <source>
        <dbReference type="SAM" id="MobiDB-lite"/>
    </source>
</evidence>
<evidence type="ECO:0000313" key="3">
    <source>
        <dbReference type="EMBL" id="RLM55073.1"/>
    </source>
</evidence>
<feature type="compositionally biased region" description="Low complexity" evidence="1">
    <location>
        <begin position="175"/>
        <end position="185"/>
    </location>
</feature>
<dbReference type="STRING" id="4540.A0A3L6PC02"/>
<protein>
    <recommendedName>
        <fullName evidence="2">DCD domain-containing protein</fullName>
    </recommendedName>
</protein>
<dbReference type="PANTHER" id="PTHR46444:SF4">
    <property type="entry name" value="OS06G0227200 PROTEIN"/>
    <property type="match status" value="1"/>
</dbReference>
<dbReference type="PROSITE" id="PS51222">
    <property type="entry name" value="DCD"/>
    <property type="match status" value="1"/>
</dbReference>
<feature type="region of interest" description="Disordered" evidence="1">
    <location>
        <begin position="367"/>
        <end position="386"/>
    </location>
</feature>
<dbReference type="AlphaFoldDB" id="A0A3L6PC02"/>
<organism evidence="3 4">
    <name type="scientific">Panicum miliaceum</name>
    <name type="common">Proso millet</name>
    <name type="synonym">Broomcorn millet</name>
    <dbReference type="NCBI Taxonomy" id="4540"/>
    <lineage>
        <taxon>Eukaryota</taxon>
        <taxon>Viridiplantae</taxon>
        <taxon>Streptophyta</taxon>
        <taxon>Embryophyta</taxon>
        <taxon>Tracheophyta</taxon>
        <taxon>Spermatophyta</taxon>
        <taxon>Magnoliopsida</taxon>
        <taxon>Liliopsida</taxon>
        <taxon>Poales</taxon>
        <taxon>Poaceae</taxon>
        <taxon>PACMAD clade</taxon>
        <taxon>Panicoideae</taxon>
        <taxon>Panicodae</taxon>
        <taxon>Paniceae</taxon>
        <taxon>Panicinae</taxon>
        <taxon>Panicum</taxon>
        <taxon>Panicum sect. Panicum</taxon>
    </lineage>
</organism>
<dbReference type="Pfam" id="PF10539">
    <property type="entry name" value="Dev_Cell_Death"/>
    <property type="match status" value="1"/>
</dbReference>
<feature type="compositionally biased region" description="Low complexity" evidence="1">
    <location>
        <begin position="156"/>
        <end position="167"/>
    </location>
</feature>
<dbReference type="OrthoDB" id="1920894at2759"/>
<dbReference type="Proteomes" id="UP000275267">
    <property type="component" value="Unassembled WGS sequence"/>
</dbReference>
<dbReference type="EMBL" id="PQIB02000018">
    <property type="protein sequence ID" value="RLM55073.1"/>
    <property type="molecule type" value="Genomic_DNA"/>
</dbReference>
<dbReference type="PANTHER" id="PTHR46444">
    <property type="entry name" value="DCD (DEVELOPMENT AND CELL DEATH) DOMAIN PROTEIN-RELATED"/>
    <property type="match status" value="1"/>
</dbReference>
<gene>
    <name evidence="3" type="ORF">C2845_PM10G07640</name>
</gene>
<accession>A0A3L6PC02</accession>